<evidence type="ECO:0000313" key="2">
    <source>
        <dbReference type="Proteomes" id="UP000325187"/>
    </source>
</evidence>
<organism evidence="1 2">
    <name type="scientific">Iodidimonas gelatinilytica</name>
    <dbReference type="NCBI Taxonomy" id="1236966"/>
    <lineage>
        <taxon>Bacteria</taxon>
        <taxon>Pseudomonadati</taxon>
        <taxon>Pseudomonadota</taxon>
        <taxon>Alphaproteobacteria</taxon>
        <taxon>Iodidimonadales</taxon>
        <taxon>Iodidimonadaceae</taxon>
        <taxon>Iodidimonas</taxon>
    </lineage>
</organism>
<dbReference type="RefSeq" id="WP_150002265.1">
    <property type="nucleotide sequence ID" value="NZ_BKCM01000007.1"/>
</dbReference>
<sequence length="268" mass="29873">MTGPDHLPDFAKPPLNEVVLGVQFASVPGYTPVDAAKIWDLFKDEFPVVQEQPLLDSQYETFGGANVQSGPRISVGAAALGSRLWFLSENDSNLLQFQPNRFIANWRKHLENSPSYPRFEGIAKGFESNLAKLAAHFTAAFEYELDIDQAEVTYVNYIPVDRFSEIGEWLNLLNGCLFDIEGMSAGFSEVIRDDEGAPFARLKHELDSVYSADGERKAFRLNLAFMGKPPGNDIASAMAFLAAGREAIVTRFCDITTEKAHELWEKQK</sequence>
<evidence type="ECO:0008006" key="3">
    <source>
        <dbReference type="Google" id="ProtNLM"/>
    </source>
</evidence>
<name>A0A5A7MY38_9PROT</name>
<dbReference type="EMBL" id="BKCM01000007">
    <property type="protein sequence ID" value="GER00903.1"/>
    <property type="molecule type" value="Genomic_DNA"/>
</dbReference>
<gene>
    <name evidence="1" type="ORF">JCM17845_15260</name>
</gene>
<keyword evidence="2" id="KW-1185">Reference proteome</keyword>
<reference evidence="1 2" key="1">
    <citation type="submission" date="2019-09" db="EMBL/GenBank/DDBJ databases">
        <title>NBRP : Genome information of microbial organism related human and environment.</title>
        <authorList>
            <person name="Hattori M."/>
            <person name="Oshima K."/>
            <person name="Inaba H."/>
            <person name="Suda W."/>
            <person name="Sakamoto M."/>
            <person name="Iino T."/>
            <person name="Kitahara M."/>
            <person name="Oshida Y."/>
            <person name="Iida T."/>
            <person name="Kudo T."/>
            <person name="Itoh T."/>
            <person name="Ohkuma M."/>
        </authorList>
    </citation>
    <scope>NUCLEOTIDE SEQUENCE [LARGE SCALE GENOMIC DNA]</scope>
    <source>
        <strain evidence="1 2">Mie-1</strain>
    </source>
</reference>
<evidence type="ECO:0000313" key="1">
    <source>
        <dbReference type="EMBL" id="GER00903.1"/>
    </source>
</evidence>
<proteinExistence type="predicted"/>
<accession>A0A5A7MY38</accession>
<comment type="caution">
    <text evidence="1">The sequence shown here is derived from an EMBL/GenBank/DDBJ whole genome shotgun (WGS) entry which is preliminary data.</text>
</comment>
<dbReference type="AlphaFoldDB" id="A0A5A7MY38"/>
<protein>
    <recommendedName>
        <fullName evidence="3">TIGR04255 family protein</fullName>
    </recommendedName>
</protein>
<dbReference type="Proteomes" id="UP000325187">
    <property type="component" value="Unassembled WGS sequence"/>
</dbReference>
<dbReference type="NCBIfam" id="TIGR04255">
    <property type="entry name" value="sporadTIGR04255"/>
    <property type="match status" value="1"/>
</dbReference>
<dbReference type="InterPro" id="IPR026349">
    <property type="entry name" value="CHP04255"/>
</dbReference>